<comment type="caution">
    <text evidence="1">The sequence shown here is derived from an EMBL/GenBank/DDBJ whole genome shotgun (WGS) entry which is preliminary data.</text>
</comment>
<protein>
    <recommendedName>
        <fullName evidence="2">Metallo-beta-lactamase domain-containing protein</fullName>
    </recommendedName>
</protein>
<organism evidence="1">
    <name type="scientific">marine sediment metagenome</name>
    <dbReference type="NCBI Taxonomy" id="412755"/>
    <lineage>
        <taxon>unclassified sequences</taxon>
        <taxon>metagenomes</taxon>
        <taxon>ecological metagenomes</taxon>
    </lineage>
</organism>
<evidence type="ECO:0008006" key="2">
    <source>
        <dbReference type="Google" id="ProtNLM"/>
    </source>
</evidence>
<sequence>MNIRILGAHNCETRTTGCICLIIDDVLAIDAGELTSSLSMSEQKKLKAIL</sequence>
<reference evidence="1" key="1">
    <citation type="journal article" date="2014" name="Front. Microbiol.">
        <title>High frequency of phylogenetically diverse reductive dehalogenase-homologous genes in deep subseafloor sedimentary metagenomes.</title>
        <authorList>
            <person name="Kawai M."/>
            <person name="Futagami T."/>
            <person name="Toyoda A."/>
            <person name="Takaki Y."/>
            <person name="Nishi S."/>
            <person name="Hori S."/>
            <person name="Arai W."/>
            <person name="Tsubouchi T."/>
            <person name="Morono Y."/>
            <person name="Uchiyama I."/>
            <person name="Ito T."/>
            <person name="Fujiyama A."/>
            <person name="Inagaki F."/>
            <person name="Takami H."/>
        </authorList>
    </citation>
    <scope>NUCLEOTIDE SEQUENCE</scope>
    <source>
        <strain evidence="1">Expedition CK06-06</strain>
    </source>
</reference>
<feature type="non-terminal residue" evidence="1">
    <location>
        <position position="50"/>
    </location>
</feature>
<proteinExistence type="predicted"/>
<name>X1UGG1_9ZZZZ</name>
<accession>X1UGG1</accession>
<evidence type="ECO:0000313" key="1">
    <source>
        <dbReference type="EMBL" id="GAJ16573.1"/>
    </source>
</evidence>
<gene>
    <name evidence="1" type="ORF">S12H4_63189</name>
</gene>
<dbReference type="EMBL" id="BARW01042818">
    <property type="protein sequence ID" value="GAJ16573.1"/>
    <property type="molecule type" value="Genomic_DNA"/>
</dbReference>
<dbReference type="AlphaFoldDB" id="X1UGG1"/>